<proteinExistence type="inferred from homology"/>
<reference evidence="11" key="1">
    <citation type="submission" date="2021-04" db="EMBL/GenBank/DDBJ databases">
        <authorList>
            <person name="Chebbi M.A.C M."/>
        </authorList>
    </citation>
    <scope>NUCLEOTIDE SEQUENCE</scope>
</reference>
<feature type="transmembrane region" description="Helical" evidence="10">
    <location>
        <begin position="185"/>
        <end position="204"/>
    </location>
</feature>
<keyword evidence="7 10" id="KW-0445">Lipid transport</keyword>
<dbReference type="InterPro" id="IPR007290">
    <property type="entry name" value="Arv1"/>
</dbReference>
<dbReference type="Proteomes" id="UP000786811">
    <property type="component" value="Unassembled WGS sequence"/>
</dbReference>
<comment type="similarity">
    <text evidence="2 10">Belongs to the ARV1 family.</text>
</comment>
<organism evidence="11 12">
    <name type="scientific">Cotesia congregata</name>
    <name type="common">Parasitoid wasp</name>
    <name type="synonym">Apanteles congregatus</name>
    <dbReference type="NCBI Taxonomy" id="51543"/>
    <lineage>
        <taxon>Eukaryota</taxon>
        <taxon>Metazoa</taxon>
        <taxon>Ecdysozoa</taxon>
        <taxon>Arthropoda</taxon>
        <taxon>Hexapoda</taxon>
        <taxon>Insecta</taxon>
        <taxon>Pterygota</taxon>
        <taxon>Neoptera</taxon>
        <taxon>Endopterygota</taxon>
        <taxon>Hymenoptera</taxon>
        <taxon>Apocrita</taxon>
        <taxon>Ichneumonoidea</taxon>
        <taxon>Braconidae</taxon>
        <taxon>Microgastrinae</taxon>
        <taxon>Cotesia</taxon>
    </lineage>
</organism>
<keyword evidence="8 10" id="KW-0443">Lipid metabolism</keyword>
<evidence type="ECO:0000256" key="6">
    <source>
        <dbReference type="ARBA" id="ARBA00022989"/>
    </source>
</evidence>
<dbReference type="PANTHER" id="PTHR14467">
    <property type="entry name" value="ARV1"/>
    <property type="match status" value="1"/>
</dbReference>
<evidence type="ECO:0000256" key="5">
    <source>
        <dbReference type="ARBA" id="ARBA00022824"/>
    </source>
</evidence>
<gene>
    <name evidence="11" type="ORF">HICCMSTLAB_LOCUS12881</name>
</gene>
<keyword evidence="3 10" id="KW-0813">Transport</keyword>
<dbReference type="GO" id="GO:0005794">
    <property type="term" value="C:Golgi apparatus"/>
    <property type="evidence" value="ECO:0007669"/>
    <property type="project" value="TreeGrafter"/>
</dbReference>
<dbReference type="Pfam" id="PF04161">
    <property type="entry name" value="Arv1"/>
    <property type="match status" value="1"/>
</dbReference>
<feature type="transmembrane region" description="Helical" evidence="10">
    <location>
        <begin position="116"/>
        <end position="136"/>
    </location>
</feature>
<evidence type="ECO:0000256" key="4">
    <source>
        <dbReference type="ARBA" id="ARBA00022692"/>
    </source>
</evidence>
<dbReference type="OrthoDB" id="2192830at2759"/>
<evidence type="ECO:0000256" key="9">
    <source>
        <dbReference type="ARBA" id="ARBA00023136"/>
    </source>
</evidence>
<dbReference type="PANTHER" id="PTHR14467:SF0">
    <property type="entry name" value="PROTEIN ARV1"/>
    <property type="match status" value="1"/>
</dbReference>
<dbReference type="GO" id="GO:0006665">
    <property type="term" value="P:sphingolipid metabolic process"/>
    <property type="evidence" value="ECO:0007669"/>
    <property type="project" value="TreeGrafter"/>
</dbReference>
<name>A0A8J2HQU6_COTCN</name>
<keyword evidence="9 10" id="KW-0472">Membrane</keyword>
<evidence type="ECO:0000313" key="11">
    <source>
        <dbReference type="EMBL" id="CAG5107713.1"/>
    </source>
</evidence>
<dbReference type="EMBL" id="CAJNRD030001124">
    <property type="protein sequence ID" value="CAG5107713.1"/>
    <property type="molecule type" value="Genomic_DNA"/>
</dbReference>
<evidence type="ECO:0000256" key="10">
    <source>
        <dbReference type="RuleBase" id="RU368065"/>
    </source>
</evidence>
<keyword evidence="5 10" id="KW-0256">Endoplasmic reticulum</keyword>
<dbReference type="GO" id="GO:0032366">
    <property type="term" value="P:intracellular sterol transport"/>
    <property type="evidence" value="ECO:0007669"/>
    <property type="project" value="UniProtKB-UniRule"/>
</dbReference>
<comment type="subcellular location">
    <subcellularLocation>
        <location evidence="1 10">Endoplasmic reticulum membrane</location>
        <topology evidence="1 10">Multi-pass membrane protein</topology>
    </subcellularLocation>
</comment>
<dbReference type="GO" id="GO:0032541">
    <property type="term" value="C:cortical endoplasmic reticulum"/>
    <property type="evidence" value="ECO:0007669"/>
    <property type="project" value="TreeGrafter"/>
</dbReference>
<comment type="function">
    <text evidence="10">Mediator of sterol homeostasis involved in sterol uptake, trafficking and distribution into membranes.</text>
</comment>
<dbReference type="AlphaFoldDB" id="A0A8J2HQU6"/>
<keyword evidence="4 10" id="KW-0812">Transmembrane</keyword>
<dbReference type="GO" id="GO:0016125">
    <property type="term" value="P:sterol metabolic process"/>
    <property type="evidence" value="ECO:0007669"/>
    <property type="project" value="UniProtKB-UniRule"/>
</dbReference>
<comment type="caution">
    <text evidence="11">The sequence shown here is derived from an EMBL/GenBank/DDBJ whole genome shotgun (WGS) entry which is preliminary data.</text>
</comment>
<protein>
    <recommendedName>
        <fullName evidence="10">Protein ARV</fullName>
    </recommendedName>
</protein>
<keyword evidence="6 10" id="KW-1133">Transmembrane helix</keyword>
<evidence type="ECO:0000256" key="1">
    <source>
        <dbReference type="ARBA" id="ARBA00004477"/>
    </source>
</evidence>
<evidence type="ECO:0000256" key="3">
    <source>
        <dbReference type="ARBA" id="ARBA00022448"/>
    </source>
</evidence>
<evidence type="ECO:0000313" key="12">
    <source>
        <dbReference type="Proteomes" id="UP000786811"/>
    </source>
</evidence>
<accession>A0A8J2HQU6</accession>
<dbReference type="GO" id="GO:0097036">
    <property type="term" value="P:regulation of plasma membrane sterol distribution"/>
    <property type="evidence" value="ECO:0007669"/>
    <property type="project" value="UniProtKB-UniRule"/>
</dbReference>
<evidence type="ECO:0000256" key="7">
    <source>
        <dbReference type="ARBA" id="ARBA00023055"/>
    </source>
</evidence>
<keyword evidence="12" id="KW-1185">Reference proteome</keyword>
<feature type="transmembrane region" description="Helical" evidence="10">
    <location>
        <begin position="216"/>
        <end position="237"/>
    </location>
</feature>
<dbReference type="GO" id="GO:0005789">
    <property type="term" value="C:endoplasmic reticulum membrane"/>
    <property type="evidence" value="ECO:0007669"/>
    <property type="project" value="UniProtKB-SubCell"/>
</dbReference>
<evidence type="ECO:0000256" key="2">
    <source>
        <dbReference type="ARBA" id="ARBA00009187"/>
    </source>
</evidence>
<evidence type="ECO:0000256" key="8">
    <source>
        <dbReference type="ARBA" id="ARBA00023098"/>
    </source>
</evidence>
<sequence length="247" mass="28164">MYTCINCGIEVEELYRRYSPSVLKVLKCGNCGNLADKYIEYDPVIVLVDLVLLEKPAYRHLLYNSNFQSYWKLMVVLLLGESFRAWSIFKNYKIDQDSDDHQNYLQNNKFDSERSFYILLAHTALSLGAFVLAMIISTEIRWLIMGVRPQKYKISDLFHALIVGGCAKLLGLLGVIWQYVAPELFYVLIHGYTMLCLLTAYSVICESGRTGSLIGLSSGLIAYNYVSNLISWFPLIITNTTETDDVT</sequence>
<feature type="transmembrane region" description="Helical" evidence="10">
    <location>
        <begin position="157"/>
        <end position="179"/>
    </location>
</feature>